<dbReference type="Proteomes" id="UP000283341">
    <property type="component" value="Unassembled WGS sequence"/>
</dbReference>
<dbReference type="Gene3D" id="3.20.20.80">
    <property type="entry name" value="Glycosidases"/>
    <property type="match status" value="1"/>
</dbReference>
<dbReference type="EMBL" id="CP012801">
    <property type="protein sequence ID" value="ALJ58001.1"/>
    <property type="molecule type" value="Genomic_DNA"/>
</dbReference>
<dbReference type="SUPFAM" id="SSF51445">
    <property type="entry name" value="(Trans)glycosidases"/>
    <property type="match status" value="1"/>
</dbReference>
<dbReference type="EMBL" id="QRVJ01000025">
    <property type="protein sequence ID" value="RGS33976.1"/>
    <property type="molecule type" value="Genomic_DNA"/>
</dbReference>
<evidence type="ECO:0000313" key="2">
    <source>
        <dbReference type="EMBL" id="ALJ58001.1"/>
    </source>
</evidence>
<name>A0A0P0GIU4_9BACE</name>
<reference evidence="8 9" key="3">
    <citation type="journal article" date="2019" name="Nat. Med.">
        <title>A library of human gut bacterial isolates paired with longitudinal multiomics data enables mechanistic microbiome research.</title>
        <authorList>
            <person name="Poyet M."/>
            <person name="Groussin M."/>
            <person name="Gibbons S.M."/>
            <person name="Avila-Pacheco J."/>
            <person name="Jiang X."/>
            <person name="Kearney S.M."/>
            <person name="Perrotta A.R."/>
            <person name="Berdy B."/>
            <person name="Zhao S."/>
            <person name="Lieberman T.D."/>
            <person name="Swanson P.K."/>
            <person name="Smith M."/>
            <person name="Roesemann S."/>
            <person name="Alexander J.E."/>
            <person name="Rich S.A."/>
            <person name="Livny J."/>
            <person name="Vlamakis H."/>
            <person name="Clish C."/>
            <person name="Bullock K."/>
            <person name="Deik A."/>
            <person name="Scott J."/>
            <person name="Pierce K.A."/>
            <person name="Xavier R.J."/>
            <person name="Alm E.J."/>
        </authorList>
    </citation>
    <scope>NUCLEOTIDE SEQUENCE [LARGE SCALE GENOMIC DNA]</scope>
    <source>
        <strain evidence="3 8">BIOML-A7</strain>
        <strain evidence="4 9">BIOML-A8</strain>
    </source>
</reference>
<dbReference type="Proteomes" id="UP000482653">
    <property type="component" value="Unassembled WGS sequence"/>
</dbReference>
<reference evidence="2 6" key="1">
    <citation type="journal article" date="2015" name="Science">
        <title>Genetic determinants of in vivo fitness and diet responsiveness in multiple human gut Bacteroides.</title>
        <authorList>
            <person name="Wu M."/>
            <person name="McNulty N.P."/>
            <person name="Rodionov D.A."/>
            <person name="Khoroshkin M.S."/>
            <person name="Griffin N.W."/>
            <person name="Cheng J."/>
            <person name="Latreille P."/>
            <person name="Kerstetter R.A."/>
            <person name="Terrapon N."/>
            <person name="Henrissat B."/>
            <person name="Osterman A.L."/>
            <person name="Gordon J.I."/>
        </authorList>
    </citation>
    <scope>NUCLEOTIDE SEQUENCE [LARGE SCALE GENOMIC DNA]</scope>
    <source>
        <strain evidence="2 6">WH2</strain>
    </source>
</reference>
<evidence type="ECO:0000313" key="9">
    <source>
        <dbReference type="Proteomes" id="UP000482653"/>
    </source>
</evidence>
<evidence type="ECO:0000313" key="6">
    <source>
        <dbReference type="Proteomes" id="UP000061809"/>
    </source>
</evidence>
<reference evidence="5 7" key="2">
    <citation type="submission" date="2018-08" db="EMBL/GenBank/DDBJ databases">
        <title>A genome reference for cultivated species of the human gut microbiota.</title>
        <authorList>
            <person name="Zou Y."/>
            <person name="Xue W."/>
            <person name="Luo G."/>
        </authorList>
    </citation>
    <scope>NUCLEOTIDE SEQUENCE [LARGE SCALE GENOMIC DNA]</scope>
    <source>
        <strain evidence="5 7">AF22-3AC</strain>
    </source>
</reference>
<evidence type="ECO:0000313" key="8">
    <source>
        <dbReference type="Proteomes" id="UP000325055"/>
    </source>
</evidence>
<protein>
    <submittedName>
        <fullName evidence="3">DUF4434 domain-containing protein</fullName>
    </submittedName>
</protein>
<dbReference type="InterPro" id="IPR017853">
    <property type="entry name" value="GH"/>
</dbReference>
<dbReference type="Proteomes" id="UP000325055">
    <property type="component" value="Unassembled WGS sequence"/>
</dbReference>
<dbReference type="KEGG" id="bcel:BcellWH2_00737"/>
<accession>A0A0P0GIU4</accession>
<dbReference type="EMBL" id="VVYW01000024">
    <property type="protein sequence ID" value="KAA5404019.1"/>
    <property type="molecule type" value="Genomic_DNA"/>
</dbReference>
<evidence type="ECO:0000313" key="4">
    <source>
        <dbReference type="EMBL" id="KAA5414371.1"/>
    </source>
</evidence>
<evidence type="ECO:0000259" key="1">
    <source>
        <dbReference type="Pfam" id="PF14488"/>
    </source>
</evidence>
<sequence length="355" mass="41079">MRRRDFIKYLGLGGVAMLAMPQSIRANSSAVAVPSSCKKLKPISGSWFEFRHSASEGGNWNKALTHFTADQWRRKIFEMREIGMEYLVMMGVALDGKPFYPSQIAPQIPMGCEDPLEAVLAAADECGIKFFVSNDFWGELDAYTMMIDKGVQKLRFRSMEEVAQKYSHHESFYGWYFPNEAQLQPYFIDECVKYVNDCADFAQRLTPNCVNLIAPYFIKEARFDDYFVRQLEKMNIDIIAYQDGVGVNHTALEDSARFYEILYKAHEKASRARLWADMELFYFEDGDGGNLLPADFNKRIIRQMENISPFVDKILCYQYIGIMNKPGTDIIAGHPDSLRLYEQYSAWYNQYKNKK</sequence>
<organism evidence="2 6">
    <name type="scientific">Bacteroides cellulosilyticus</name>
    <dbReference type="NCBI Taxonomy" id="246787"/>
    <lineage>
        <taxon>Bacteria</taxon>
        <taxon>Pseudomonadati</taxon>
        <taxon>Bacteroidota</taxon>
        <taxon>Bacteroidia</taxon>
        <taxon>Bacteroidales</taxon>
        <taxon>Bacteroidaceae</taxon>
        <taxon>Bacteroides</taxon>
    </lineage>
</organism>
<proteinExistence type="predicted"/>
<evidence type="ECO:0000313" key="5">
    <source>
        <dbReference type="EMBL" id="RGS33976.1"/>
    </source>
</evidence>
<evidence type="ECO:0000313" key="3">
    <source>
        <dbReference type="EMBL" id="KAA5404019.1"/>
    </source>
</evidence>
<evidence type="ECO:0000313" key="7">
    <source>
        <dbReference type="Proteomes" id="UP000283341"/>
    </source>
</evidence>
<dbReference type="InterPro" id="IPR027849">
    <property type="entry name" value="DUF4434"/>
</dbReference>
<gene>
    <name evidence="2" type="ORF">BcellWH2_00737</name>
    <name evidence="5" type="ORF">DWX97_20520</name>
    <name evidence="3" type="ORF">F2Y86_22510</name>
    <name evidence="4" type="ORF">F2Y87_23895</name>
</gene>
<dbReference type="AlphaFoldDB" id="A0A0P0GIU4"/>
<dbReference type="EMBL" id="VVYX01000039">
    <property type="protein sequence ID" value="KAA5414371.1"/>
    <property type="molecule type" value="Genomic_DNA"/>
</dbReference>
<dbReference type="RefSeq" id="WP_029428967.1">
    <property type="nucleotide sequence ID" value="NZ_CAXSKE010000018.1"/>
</dbReference>
<feature type="domain" description="DUF4434" evidence="1">
    <location>
        <begin position="43"/>
        <end position="327"/>
    </location>
</feature>
<dbReference type="PATRIC" id="fig|246787.4.peg.762"/>
<dbReference type="Pfam" id="PF14488">
    <property type="entry name" value="DUF4434"/>
    <property type="match status" value="1"/>
</dbReference>
<dbReference type="Proteomes" id="UP000061809">
    <property type="component" value="Chromosome"/>
</dbReference>